<reference evidence="2" key="1">
    <citation type="submission" date="2017-04" db="EMBL/GenBank/DDBJ databases">
        <authorList>
            <person name="Varghese N."/>
            <person name="Submissions S."/>
        </authorList>
    </citation>
    <scope>NUCLEOTIDE SEQUENCE [LARGE SCALE GENOMIC DNA]</scope>
    <source>
        <strain evidence="2">RKEM611</strain>
    </source>
</reference>
<accession>A0A1Y6BWD1</accession>
<evidence type="ECO:0000313" key="2">
    <source>
        <dbReference type="Proteomes" id="UP000192907"/>
    </source>
</evidence>
<dbReference type="Proteomes" id="UP000192907">
    <property type="component" value="Unassembled WGS sequence"/>
</dbReference>
<gene>
    <name evidence="1" type="ORF">SAMN06296036_1102</name>
</gene>
<evidence type="ECO:0000313" key="1">
    <source>
        <dbReference type="EMBL" id="SMF32106.1"/>
    </source>
</evidence>
<organism evidence="1 2">
    <name type="scientific">Pseudobacteriovorax antillogorgiicola</name>
    <dbReference type="NCBI Taxonomy" id="1513793"/>
    <lineage>
        <taxon>Bacteria</taxon>
        <taxon>Pseudomonadati</taxon>
        <taxon>Bdellovibrionota</taxon>
        <taxon>Oligoflexia</taxon>
        <taxon>Oligoflexales</taxon>
        <taxon>Pseudobacteriovoracaceae</taxon>
        <taxon>Pseudobacteriovorax</taxon>
    </lineage>
</organism>
<dbReference type="OrthoDB" id="9993057at2"/>
<dbReference type="EMBL" id="FWZT01000010">
    <property type="protein sequence ID" value="SMF32106.1"/>
    <property type="molecule type" value="Genomic_DNA"/>
</dbReference>
<keyword evidence="2" id="KW-1185">Reference proteome</keyword>
<name>A0A1Y6BWD1_9BACT</name>
<protein>
    <recommendedName>
        <fullName evidence="3">DNRLRE domain-containing protein</fullName>
    </recommendedName>
</protein>
<dbReference type="RefSeq" id="WP_132320643.1">
    <property type="nucleotide sequence ID" value="NZ_FWZT01000010.1"/>
</dbReference>
<sequence length="220" mass="24799">MLYSRLFSLICFGLCFHACKAEEDKADDVIAEETDLIDLTITEGSEVYDYNDDVATIGIDSLESRFLLRFPSFLNLYEEDVIISSIANLEIEIYAEDIAINPANIRLKFLAQEWTPFANWYSRFSLADGYDWLAAGGDFLDLDDATPDIEASQGNVKKLSFNVTDQTLTTIETGTVIHGFALVIEESSLNNQQVLTTYTSNSNFKPRAILTFNKREILNQ</sequence>
<dbReference type="STRING" id="1513793.SAMN06296036_1102"/>
<proteinExistence type="predicted"/>
<evidence type="ECO:0008006" key="3">
    <source>
        <dbReference type="Google" id="ProtNLM"/>
    </source>
</evidence>
<dbReference type="AlphaFoldDB" id="A0A1Y6BWD1"/>